<feature type="transmembrane region" description="Helical" evidence="12">
    <location>
        <begin position="59"/>
        <end position="82"/>
    </location>
</feature>
<evidence type="ECO:0000259" key="13">
    <source>
        <dbReference type="Pfam" id="PF00487"/>
    </source>
</evidence>
<feature type="transmembrane region" description="Helical" evidence="12">
    <location>
        <begin position="88"/>
        <end position="110"/>
    </location>
</feature>
<dbReference type="InterPro" id="IPR033885">
    <property type="entry name" value="AlkB/XylM"/>
</dbReference>
<dbReference type="AlphaFoldDB" id="A0A1J0WFA7"/>
<dbReference type="GO" id="GO:0005886">
    <property type="term" value="C:plasma membrane"/>
    <property type="evidence" value="ECO:0007669"/>
    <property type="project" value="UniProtKB-SubCell"/>
</dbReference>
<gene>
    <name evidence="14" type="ORF">BOO69_05895</name>
</gene>
<keyword evidence="15" id="KW-1185">Reference proteome</keyword>
<dbReference type="STRING" id="1917485.BOO69_05895"/>
<keyword evidence="4" id="KW-0997">Cell inner membrane</keyword>
<feature type="transmembrane region" description="Helical" evidence="12">
    <location>
        <begin position="12"/>
        <end position="39"/>
    </location>
</feature>
<feature type="transmembrane region" description="Helical" evidence="12">
    <location>
        <begin position="197"/>
        <end position="230"/>
    </location>
</feature>
<evidence type="ECO:0000256" key="6">
    <source>
        <dbReference type="ARBA" id="ARBA00022723"/>
    </source>
</evidence>
<evidence type="ECO:0000313" key="14">
    <source>
        <dbReference type="EMBL" id="APE43004.1"/>
    </source>
</evidence>
<dbReference type="KEGG" id="suam:BOO69_05895"/>
<name>A0A1J0WFA7_9RHOB</name>
<evidence type="ECO:0000313" key="15">
    <source>
        <dbReference type="Proteomes" id="UP000181897"/>
    </source>
</evidence>
<organism evidence="14 15">
    <name type="scientific">Sulfitobacter alexandrii</name>
    <dbReference type="NCBI Taxonomy" id="1917485"/>
    <lineage>
        <taxon>Bacteria</taxon>
        <taxon>Pseudomonadati</taxon>
        <taxon>Pseudomonadota</taxon>
        <taxon>Alphaproteobacteria</taxon>
        <taxon>Rhodobacterales</taxon>
        <taxon>Roseobacteraceae</taxon>
        <taxon>Sulfitobacter</taxon>
    </lineage>
</organism>
<evidence type="ECO:0000256" key="12">
    <source>
        <dbReference type="SAM" id="Phobius"/>
    </source>
</evidence>
<dbReference type="OrthoDB" id="4759734at2"/>
<dbReference type="GO" id="GO:0004497">
    <property type="term" value="F:monooxygenase activity"/>
    <property type="evidence" value="ECO:0007669"/>
    <property type="project" value="UniProtKB-KW"/>
</dbReference>
<keyword evidence="8" id="KW-0560">Oxidoreductase</keyword>
<proteinExistence type="inferred from homology"/>
<dbReference type="InterPro" id="IPR005804">
    <property type="entry name" value="FA_desaturase_dom"/>
</dbReference>
<dbReference type="GO" id="GO:0046872">
    <property type="term" value="F:metal ion binding"/>
    <property type="evidence" value="ECO:0007669"/>
    <property type="project" value="UniProtKB-KW"/>
</dbReference>
<evidence type="ECO:0000256" key="5">
    <source>
        <dbReference type="ARBA" id="ARBA00022692"/>
    </source>
</evidence>
<comment type="similarity">
    <text evidence="2">Belongs to the fatty acid desaturase type 1 family. AlkB subfamily.</text>
</comment>
<evidence type="ECO:0000256" key="9">
    <source>
        <dbReference type="ARBA" id="ARBA00023004"/>
    </source>
</evidence>
<dbReference type="CDD" id="cd03512">
    <property type="entry name" value="Alkane-hydroxylase"/>
    <property type="match status" value="1"/>
</dbReference>
<keyword evidence="6" id="KW-0479">Metal-binding</keyword>
<feature type="transmembrane region" description="Helical" evidence="12">
    <location>
        <begin position="303"/>
        <end position="321"/>
    </location>
</feature>
<evidence type="ECO:0000256" key="10">
    <source>
        <dbReference type="ARBA" id="ARBA00023033"/>
    </source>
</evidence>
<dbReference type="Proteomes" id="UP000181897">
    <property type="component" value="Chromosome"/>
</dbReference>
<dbReference type="PANTHER" id="PTHR38674:SF1">
    <property type="entry name" value="ALKANE 1-MONOOXYGENASE 1"/>
    <property type="match status" value="1"/>
</dbReference>
<keyword evidence="9" id="KW-0408">Iron</keyword>
<evidence type="ECO:0000256" key="11">
    <source>
        <dbReference type="ARBA" id="ARBA00023136"/>
    </source>
</evidence>
<evidence type="ECO:0000256" key="3">
    <source>
        <dbReference type="ARBA" id="ARBA00022475"/>
    </source>
</evidence>
<feature type="domain" description="Fatty acid desaturase" evidence="13">
    <location>
        <begin position="92"/>
        <end position="294"/>
    </location>
</feature>
<keyword evidence="5 12" id="KW-0812">Transmembrane</keyword>
<reference evidence="14 15" key="1">
    <citation type="submission" date="2016-11" db="EMBL/GenBank/DDBJ databases">
        <title>Complete genome sequence of Sulfitobacter sp. AM1-D1, a toxic bacteria associated with marine dinoflagellate Alexandrium minutum in East China Sea.</title>
        <authorList>
            <person name="Yang Q."/>
            <person name="Zhang X."/>
            <person name="Tian X."/>
        </authorList>
    </citation>
    <scope>NUCLEOTIDE SEQUENCE [LARGE SCALE GENOMIC DNA]</scope>
    <source>
        <strain evidence="14 15">AM1-D1</strain>
    </source>
</reference>
<keyword evidence="3" id="KW-1003">Cell membrane</keyword>
<dbReference type="EMBL" id="CP018076">
    <property type="protein sequence ID" value="APE43004.1"/>
    <property type="molecule type" value="Genomic_DNA"/>
</dbReference>
<accession>A0A1J0WFA7</accession>
<sequence length="336" mass="36854">MMWYAFASLLPAGLLTFACLFGGAWPVVSVLSITVFVFFMDKLPRSAQVSPATGRSLSLLLAAVHFPLLALGVWALGAGAHLDLVDRLLIFAGLGLFFGQVSNSNAHELIHARSRLPRRIGAAIYVSLLHGHHVSAHLRVHHVHAATDADPNSAPLGMGFWRYCGHVLKGEFLAGLRAENRHRNRAVPPPALWRHPYLYYVGGGAVALACAFALAGLPGVAAHVGIALYAQWQLLLSDYVQHYGLRRRLDTGKPEPVGPQHSWNAPKWYSSAMMLNAPRHSDHHMRPSRAFPALEVTPDTMPVLPHSLPVMAVVALVPPVWRRVMDRRAARWQDVA</sequence>
<protein>
    <submittedName>
        <fullName evidence="14">Alkane 1-monooxygenase</fullName>
    </submittedName>
</protein>
<dbReference type="Pfam" id="PF00487">
    <property type="entry name" value="FA_desaturase"/>
    <property type="match status" value="1"/>
</dbReference>
<evidence type="ECO:0000256" key="4">
    <source>
        <dbReference type="ARBA" id="ARBA00022519"/>
    </source>
</evidence>
<comment type="subcellular location">
    <subcellularLocation>
        <location evidence="1">Cell inner membrane</location>
        <topology evidence="1">Multi-pass membrane protein</topology>
    </subcellularLocation>
</comment>
<evidence type="ECO:0000256" key="2">
    <source>
        <dbReference type="ARBA" id="ARBA00010823"/>
    </source>
</evidence>
<evidence type="ECO:0000256" key="7">
    <source>
        <dbReference type="ARBA" id="ARBA00022989"/>
    </source>
</evidence>
<keyword evidence="10 14" id="KW-0503">Monooxygenase</keyword>
<evidence type="ECO:0000256" key="1">
    <source>
        <dbReference type="ARBA" id="ARBA00004429"/>
    </source>
</evidence>
<dbReference type="PANTHER" id="PTHR38674">
    <property type="entry name" value="ALKANE 1-MONOOXYGENASE 1"/>
    <property type="match status" value="1"/>
</dbReference>
<keyword evidence="11 12" id="KW-0472">Membrane</keyword>
<dbReference type="RefSeq" id="WP_071971178.1">
    <property type="nucleotide sequence ID" value="NZ_CP018076.1"/>
</dbReference>
<dbReference type="GO" id="GO:0006629">
    <property type="term" value="P:lipid metabolic process"/>
    <property type="evidence" value="ECO:0007669"/>
    <property type="project" value="InterPro"/>
</dbReference>
<keyword evidence="7 12" id="KW-1133">Transmembrane helix</keyword>
<evidence type="ECO:0000256" key="8">
    <source>
        <dbReference type="ARBA" id="ARBA00023002"/>
    </source>
</evidence>